<evidence type="ECO:0000256" key="1">
    <source>
        <dbReference type="SAM" id="MobiDB-lite"/>
    </source>
</evidence>
<organism evidence="2 3">
    <name type="scientific">Biomphalaria pfeifferi</name>
    <name type="common">Bloodfluke planorb</name>
    <name type="synonym">Freshwater snail</name>
    <dbReference type="NCBI Taxonomy" id="112525"/>
    <lineage>
        <taxon>Eukaryota</taxon>
        <taxon>Metazoa</taxon>
        <taxon>Spiralia</taxon>
        <taxon>Lophotrochozoa</taxon>
        <taxon>Mollusca</taxon>
        <taxon>Gastropoda</taxon>
        <taxon>Heterobranchia</taxon>
        <taxon>Euthyneura</taxon>
        <taxon>Panpulmonata</taxon>
        <taxon>Hygrophila</taxon>
        <taxon>Lymnaeoidea</taxon>
        <taxon>Planorbidae</taxon>
        <taxon>Biomphalaria</taxon>
    </lineage>
</organism>
<keyword evidence="3" id="KW-1185">Reference proteome</keyword>
<reference evidence="2" key="2">
    <citation type="submission" date="2023-04" db="EMBL/GenBank/DDBJ databases">
        <authorList>
            <person name="Bu L."/>
            <person name="Lu L."/>
            <person name="Laidemitt M.R."/>
            <person name="Zhang S.M."/>
            <person name="Mutuku M."/>
            <person name="Mkoji G."/>
            <person name="Steinauer M."/>
            <person name="Loker E.S."/>
        </authorList>
    </citation>
    <scope>NUCLEOTIDE SEQUENCE</scope>
    <source>
        <strain evidence="2">KasaAsao</strain>
        <tissue evidence="2">Whole Snail</tissue>
    </source>
</reference>
<name>A0AAD8CAQ4_BIOPF</name>
<feature type="region of interest" description="Disordered" evidence="1">
    <location>
        <begin position="73"/>
        <end position="110"/>
    </location>
</feature>
<evidence type="ECO:0000313" key="3">
    <source>
        <dbReference type="Proteomes" id="UP001233172"/>
    </source>
</evidence>
<feature type="compositionally biased region" description="Polar residues" evidence="1">
    <location>
        <begin position="85"/>
        <end position="94"/>
    </location>
</feature>
<gene>
    <name evidence="2" type="ORF">Bpfe_001309</name>
</gene>
<proteinExistence type="predicted"/>
<dbReference type="Proteomes" id="UP001233172">
    <property type="component" value="Unassembled WGS sequence"/>
</dbReference>
<dbReference type="AlphaFoldDB" id="A0AAD8CAQ4"/>
<reference evidence="2" key="1">
    <citation type="journal article" date="2023" name="PLoS Negl. Trop. Dis.">
        <title>A genome sequence for Biomphalaria pfeifferi, the major vector snail for the human-infecting parasite Schistosoma mansoni.</title>
        <authorList>
            <person name="Bu L."/>
            <person name="Lu L."/>
            <person name="Laidemitt M.R."/>
            <person name="Zhang S.M."/>
            <person name="Mutuku M."/>
            <person name="Mkoji G."/>
            <person name="Steinauer M."/>
            <person name="Loker E.S."/>
        </authorList>
    </citation>
    <scope>NUCLEOTIDE SEQUENCE</scope>
    <source>
        <strain evidence="2">KasaAsao</strain>
    </source>
</reference>
<feature type="non-terminal residue" evidence="2">
    <location>
        <position position="110"/>
    </location>
</feature>
<evidence type="ECO:0000313" key="2">
    <source>
        <dbReference type="EMBL" id="KAK0069127.1"/>
    </source>
</evidence>
<feature type="compositionally biased region" description="Basic and acidic residues" evidence="1">
    <location>
        <begin position="95"/>
        <end position="110"/>
    </location>
</feature>
<comment type="caution">
    <text evidence="2">The sequence shown here is derived from an EMBL/GenBank/DDBJ whole genome shotgun (WGS) entry which is preliminary data.</text>
</comment>
<accession>A0AAD8CAQ4</accession>
<dbReference type="EMBL" id="JASAOG010000003">
    <property type="protein sequence ID" value="KAK0069127.1"/>
    <property type="molecule type" value="Genomic_DNA"/>
</dbReference>
<sequence>MTNMVQQHWTLREQRFALDPNSSKMSCKRKTETDRKVSKKLKTEKKSTDLCFPQDTCGLNVCQKDQTDLADLSSLGDENQDTDSYHFTSDQSKVQSDEVKGPLIGDHETQ</sequence>
<protein>
    <submittedName>
        <fullName evidence="2">Uncharacterized protein</fullName>
    </submittedName>
</protein>